<reference evidence="3 4" key="1">
    <citation type="submission" date="2016-08" db="EMBL/GenBank/DDBJ databases">
        <title>Evolution of the type three secretion system and type three effector repertoires in Xanthomonas.</title>
        <authorList>
            <person name="Merda D."/>
            <person name="Briand M."/>
            <person name="Bosis E."/>
            <person name="Rousseau C."/>
            <person name="Portier P."/>
            <person name="Jacques M.-A."/>
            <person name="Fischer-Le Saux M."/>
        </authorList>
    </citation>
    <scope>NUCLEOTIDE SEQUENCE [LARGE SCALE GENOMIC DNA]</scope>
    <source>
        <strain evidence="3 4">CFBP 7409</strain>
    </source>
</reference>
<sequence length="250" mass="26003">MRPANLTVATRRGSRHDQPEMPAEQGVGPSQQQADPHQNRQLTDNLRPRPPVRAARLREPHVPIGAQIAGVGRSMAHAGTLMAAASVVPTGLVALQAPFAAAYGYATDDQYSKNYAMAACPPFLASLAALGAAYSIERLMAWYQQALSQSPVTKAARAAELGTTEACLDEAIDLVTAPDAETSGPEMSEGEKLALATDLMHLATSDRSQLPPELWSAASGVGNDANALVSRLLAAARSRAAAEAPASSGG</sequence>
<evidence type="ECO:0000313" key="4">
    <source>
        <dbReference type="Proteomes" id="UP000238049"/>
    </source>
</evidence>
<protein>
    <recommendedName>
        <fullName evidence="5">Type III secretion system effector protein</fullName>
    </recommendedName>
</protein>
<dbReference type="RefSeq" id="WP_104562523.1">
    <property type="nucleotide sequence ID" value="NZ_MDSK01000010.1"/>
</dbReference>
<keyword evidence="2" id="KW-1133">Transmembrane helix</keyword>
<organism evidence="3 4">
    <name type="scientific">Xanthomonas arboricola pv. guizotiae</name>
    <dbReference type="NCBI Taxonomy" id="487867"/>
    <lineage>
        <taxon>Bacteria</taxon>
        <taxon>Pseudomonadati</taxon>
        <taxon>Pseudomonadota</taxon>
        <taxon>Gammaproteobacteria</taxon>
        <taxon>Lysobacterales</taxon>
        <taxon>Lysobacteraceae</taxon>
        <taxon>Xanthomonas</taxon>
    </lineage>
</organism>
<feature type="transmembrane region" description="Helical" evidence="2">
    <location>
        <begin position="81"/>
        <end position="103"/>
    </location>
</feature>
<dbReference type="AlphaFoldDB" id="A0A2S6ZWS7"/>
<dbReference type="EMBL" id="MDSL01000031">
    <property type="protein sequence ID" value="PPT97311.1"/>
    <property type="molecule type" value="Genomic_DNA"/>
</dbReference>
<feature type="region of interest" description="Disordered" evidence="1">
    <location>
        <begin position="1"/>
        <end position="48"/>
    </location>
</feature>
<gene>
    <name evidence="3" type="ORF">XarbCFBP7409_14660</name>
</gene>
<accession>A0A2S6ZWS7</accession>
<evidence type="ECO:0000313" key="3">
    <source>
        <dbReference type="EMBL" id="PPT97311.1"/>
    </source>
</evidence>
<proteinExistence type="predicted"/>
<feature type="transmembrane region" description="Helical" evidence="2">
    <location>
        <begin position="115"/>
        <end position="136"/>
    </location>
</feature>
<keyword evidence="2" id="KW-0472">Membrane</keyword>
<comment type="caution">
    <text evidence="3">The sequence shown here is derived from an EMBL/GenBank/DDBJ whole genome shotgun (WGS) entry which is preliminary data.</text>
</comment>
<name>A0A2S6ZWS7_9XANT</name>
<dbReference type="NCBIfam" id="NF041409">
    <property type="entry name" value="XopAV"/>
    <property type="match status" value="1"/>
</dbReference>
<feature type="compositionally biased region" description="Polar residues" evidence="1">
    <location>
        <begin position="28"/>
        <end position="44"/>
    </location>
</feature>
<evidence type="ECO:0008006" key="5">
    <source>
        <dbReference type="Google" id="ProtNLM"/>
    </source>
</evidence>
<keyword evidence="2" id="KW-0812">Transmembrane</keyword>
<evidence type="ECO:0000256" key="1">
    <source>
        <dbReference type="SAM" id="MobiDB-lite"/>
    </source>
</evidence>
<dbReference type="Proteomes" id="UP000238049">
    <property type="component" value="Unassembled WGS sequence"/>
</dbReference>
<evidence type="ECO:0000256" key="2">
    <source>
        <dbReference type="SAM" id="Phobius"/>
    </source>
</evidence>